<keyword evidence="1" id="KW-1133">Transmembrane helix</keyword>
<proteinExistence type="predicted"/>
<feature type="transmembrane region" description="Helical" evidence="1">
    <location>
        <begin position="65"/>
        <end position="83"/>
    </location>
</feature>
<evidence type="ECO:0000256" key="1">
    <source>
        <dbReference type="SAM" id="Phobius"/>
    </source>
</evidence>
<dbReference type="HOGENOM" id="CLU_173284_0_0_11"/>
<name>L7V118_MYCL1</name>
<evidence type="ECO:0000259" key="2">
    <source>
        <dbReference type="Pfam" id="PF13239"/>
    </source>
</evidence>
<dbReference type="InterPro" id="IPR025698">
    <property type="entry name" value="2TM_dom"/>
</dbReference>
<reference evidence="3 4" key="1">
    <citation type="journal article" date="2013" name="J. Bacteriol.">
        <title>Complete Genome Sequence of the Frog Pathogen Mycobacterium ulcerans Ecovar Liflandii.</title>
        <authorList>
            <person name="Tobias N.J."/>
            <person name="Doig K.D."/>
            <person name="Medema M.H."/>
            <person name="Chen H."/>
            <person name="Haring V."/>
            <person name="Moore R."/>
            <person name="Seemann T."/>
            <person name="Stinear T.P."/>
        </authorList>
    </citation>
    <scope>NUCLEOTIDE SEQUENCE [LARGE SCALE GENOMIC DNA]</scope>
    <source>
        <strain evidence="3 4">128FXT</strain>
    </source>
</reference>
<dbReference type="AlphaFoldDB" id="L7V118"/>
<feature type="transmembrane region" description="Helical" evidence="1">
    <location>
        <begin position="33"/>
        <end position="53"/>
    </location>
</feature>
<organism evidence="3 4">
    <name type="scientific">Mycobacterium liflandii (strain 128FXT)</name>
    <dbReference type="NCBI Taxonomy" id="459424"/>
    <lineage>
        <taxon>Bacteria</taxon>
        <taxon>Bacillati</taxon>
        <taxon>Actinomycetota</taxon>
        <taxon>Actinomycetes</taxon>
        <taxon>Mycobacteriales</taxon>
        <taxon>Mycobacteriaceae</taxon>
        <taxon>Mycobacterium</taxon>
        <taxon>Mycobacterium ulcerans group</taxon>
    </lineage>
</organism>
<keyword evidence="1" id="KW-0472">Membrane</keyword>
<dbReference type="Proteomes" id="UP000011157">
    <property type="component" value="Chromosome"/>
</dbReference>
<dbReference type="KEGG" id="mli:MULP_00088"/>
<keyword evidence="1" id="KW-0812">Transmembrane</keyword>
<accession>L7V118</accession>
<feature type="domain" description="2TM" evidence="2">
    <location>
        <begin position="22"/>
        <end position="94"/>
    </location>
</feature>
<sequence>MLEDIGDCRLERGDMTDEQRRQALARIHAKRSFWWHLGAYILGNAALIAIWFFTSGGYFWPIWPALGWGIGLVFHGLGVFLGMRPITEEQIQREIDRGHLS</sequence>
<dbReference type="PATRIC" id="fig|459424.11.peg.90"/>
<evidence type="ECO:0000313" key="4">
    <source>
        <dbReference type="Proteomes" id="UP000011157"/>
    </source>
</evidence>
<keyword evidence="4" id="KW-1185">Reference proteome</keyword>
<gene>
    <name evidence="3" type="ordered locus">MULP_00088</name>
</gene>
<dbReference type="RefSeq" id="WP_015353947.1">
    <property type="nucleotide sequence ID" value="NC_020133.1"/>
</dbReference>
<dbReference type="EMBL" id="CP003899">
    <property type="protein sequence ID" value="AGC60225.1"/>
    <property type="molecule type" value="Genomic_DNA"/>
</dbReference>
<evidence type="ECO:0000313" key="3">
    <source>
        <dbReference type="EMBL" id="AGC60225.1"/>
    </source>
</evidence>
<dbReference type="Pfam" id="PF13239">
    <property type="entry name" value="2TM"/>
    <property type="match status" value="1"/>
</dbReference>
<protein>
    <recommendedName>
        <fullName evidence="2">2TM domain-containing protein</fullName>
    </recommendedName>
</protein>